<proteinExistence type="predicted"/>
<dbReference type="InterPro" id="IPR008756">
    <property type="entry name" value="Peptidase_M56"/>
</dbReference>
<keyword evidence="1" id="KW-0472">Membrane</keyword>
<feature type="transmembrane region" description="Helical" evidence="1">
    <location>
        <begin position="6"/>
        <end position="24"/>
    </location>
</feature>
<protein>
    <recommendedName>
        <fullName evidence="2">Peptidase M56 domain-containing protein</fullName>
    </recommendedName>
</protein>
<feature type="transmembrane region" description="Helical" evidence="1">
    <location>
        <begin position="195"/>
        <end position="214"/>
    </location>
</feature>
<gene>
    <name evidence="3" type="ORF">EQM13_08845</name>
</gene>
<organism evidence="3 4">
    <name type="scientific">Acidilutibacter cellobiosedens</name>
    <dbReference type="NCBI Taxonomy" id="2507161"/>
    <lineage>
        <taxon>Bacteria</taxon>
        <taxon>Bacillati</taxon>
        <taxon>Bacillota</taxon>
        <taxon>Tissierellia</taxon>
        <taxon>Tissierellales</taxon>
        <taxon>Acidilutibacteraceae</taxon>
        <taxon>Acidilutibacter</taxon>
    </lineage>
</organism>
<dbReference type="AlphaFoldDB" id="A0A410QCG2"/>
<feature type="transmembrane region" description="Helical" evidence="1">
    <location>
        <begin position="282"/>
        <end position="300"/>
    </location>
</feature>
<feature type="transmembrane region" description="Helical" evidence="1">
    <location>
        <begin position="91"/>
        <end position="110"/>
    </location>
</feature>
<feature type="domain" description="Peptidase M56" evidence="2">
    <location>
        <begin position="8"/>
        <end position="274"/>
    </location>
</feature>
<dbReference type="Proteomes" id="UP000287969">
    <property type="component" value="Chromosome"/>
</dbReference>
<dbReference type="EMBL" id="CP035282">
    <property type="protein sequence ID" value="QAT61686.1"/>
    <property type="molecule type" value="Genomic_DNA"/>
</dbReference>
<dbReference type="OrthoDB" id="9804799at2"/>
<keyword evidence="1" id="KW-0812">Transmembrane</keyword>
<evidence type="ECO:0000313" key="3">
    <source>
        <dbReference type="EMBL" id="QAT61686.1"/>
    </source>
</evidence>
<dbReference type="Pfam" id="PF05569">
    <property type="entry name" value="Peptidase_M56"/>
    <property type="match status" value="1"/>
</dbReference>
<sequence>MYIIERGLIAGIFIAVIVLLRKFLIYRAPKYTVMVLWVIIILRLITPFYIQPDFKIPEKDFLKNSTGSILPRLNLYIYNFEDNFNFRFPRLYQYITILIIGIYVILHIHWQIKRLRRSTKVDYSEEIKYWMGSDLSKRKIVILKNDDIRTPITYGVFKPKIIFPENVLNNDNINLKYILEHEFIHIKRFDQIWKIVINIIICIYWFNPLIWVMYKYINRDLEITCDKEILDKLGYKIKKEYIETILFLSQKENDFKDFASGFGIHPTRERVKAIVEYKKSRVLSRIISVITVLFFMLSFVKSEGYGKIPKTIENYTEKDDGDLIQHSMSEHDILDSYDNESYSFKMNSLTTGDYNQFRTEIHSTSSPGDKKEYKLVITEGGEEIYSKIYRNDINITTINAKHGKKYKITILNMADTIFTYDIEITRKRK</sequence>
<accession>A0A410QCG2</accession>
<feature type="transmembrane region" description="Helical" evidence="1">
    <location>
        <begin position="31"/>
        <end position="50"/>
    </location>
</feature>
<dbReference type="RefSeq" id="WP_128752480.1">
    <property type="nucleotide sequence ID" value="NZ_CP035282.1"/>
</dbReference>
<dbReference type="InterPro" id="IPR052173">
    <property type="entry name" value="Beta-lactam_resp_regulator"/>
</dbReference>
<evidence type="ECO:0000256" key="1">
    <source>
        <dbReference type="SAM" id="Phobius"/>
    </source>
</evidence>
<dbReference type="CDD" id="cd07341">
    <property type="entry name" value="M56_BlaR1_MecR1_like"/>
    <property type="match status" value="1"/>
</dbReference>
<name>A0A410QCG2_9FIRM</name>
<evidence type="ECO:0000259" key="2">
    <source>
        <dbReference type="Pfam" id="PF05569"/>
    </source>
</evidence>
<dbReference type="PANTHER" id="PTHR34978">
    <property type="entry name" value="POSSIBLE SENSOR-TRANSDUCER PROTEIN BLAR"/>
    <property type="match status" value="1"/>
</dbReference>
<keyword evidence="4" id="KW-1185">Reference proteome</keyword>
<dbReference type="KEGG" id="spoa:EQM13_08845"/>
<dbReference type="PANTHER" id="PTHR34978:SF3">
    <property type="entry name" value="SLR0241 PROTEIN"/>
    <property type="match status" value="1"/>
</dbReference>
<keyword evidence="1" id="KW-1133">Transmembrane helix</keyword>
<evidence type="ECO:0000313" key="4">
    <source>
        <dbReference type="Proteomes" id="UP000287969"/>
    </source>
</evidence>
<reference evidence="4" key="1">
    <citation type="submission" date="2019-01" db="EMBL/GenBank/DDBJ databases">
        <title>Draft genomes of a novel of Sporanaerobacter strains.</title>
        <authorList>
            <person name="Ma S."/>
        </authorList>
    </citation>
    <scope>NUCLEOTIDE SEQUENCE [LARGE SCALE GENOMIC DNA]</scope>
    <source>
        <strain evidence="4">NJN-17</strain>
    </source>
</reference>